<dbReference type="Gene3D" id="2.170.270.10">
    <property type="entry name" value="SET domain"/>
    <property type="match status" value="1"/>
</dbReference>
<feature type="compositionally biased region" description="Basic and acidic residues" evidence="9">
    <location>
        <begin position="85"/>
        <end position="115"/>
    </location>
</feature>
<proteinExistence type="predicted"/>
<feature type="compositionally biased region" description="Basic and acidic residues" evidence="9">
    <location>
        <begin position="27"/>
        <end position="45"/>
    </location>
</feature>
<dbReference type="SUPFAM" id="SSF55277">
    <property type="entry name" value="GYF domain"/>
    <property type="match status" value="1"/>
</dbReference>
<dbReference type="PROSITE" id="PS50829">
    <property type="entry name" value="GYF"/>
    <property type="match status" value="1"/>
</dbReference>
<keyword evidence="4" id="KW-0808">Transferase</keyword>
<evidence type="ECO:0000259" key="11">
    <source>
        <dbReference type="PROSITE" id="PS50829"/>
    </source>
</evidence>
<evidence type="ECO:0000256" key="8">
    <source>
        <dbReference type="ARBA" id="ARBA00047571"/>
    </source>
</evidence>
<evidence type="ECO:0000313" key="12">
    <source>
        <dbReference type="EMBL" id="OAE29888.1"/>
    </source>
</evidence>
<keyword evidence="13" id="KW-1185">Reference proteome</keyword>
<evidence type="ECO:0000256" key="4">
    <source>
        <dbReference type="ARBA" id="ARBA00022679"/>
    </source>
</evidence>
<dbReference type="PANTHER" id="PTHR45814">
    <property type="entry name" value="HISTONE-LYSINE N-METHYLTRANSFERASE SETD1"/>
    <property type="match status" value="1"/>
</dbReference>
<gene>
    <name evidence="12" type="ORF">AXG93_773s1270</name>
</gene>
<keyword evidence="5" id="KW-0949">S-adenosyl-L-methionine</keyword>
<dbReference type="EC" id="2.1.1.354" evidence="2"/>
<dbReference type="InterPro" id="IPR003169">
    <property type="entry name" value="GYF"/>
</dbReference>
<evidence type="ECO:0000256" key="6">
    <source>
        <dbReference type="ARBA" id="ARBA00022853"/>
    </source>
</evidence>
<feature type="domain" description="SET" evidence="10">
    <location>
        <begin position="2306"/>
        <end position="2447"/>
    </location>
</feature>
<feature type="region of interest" description="Disordered" evidence="9">
    <location>
        <begin position="1987"/>
        <end position="2038"/>
    </location>
</feature>
<dbReference type="SUPFAM" id="SSF82199">
    <property type="entry name" value="SET domain"/>
    <property type="match status" value="1"/>
</dbReference>
<protein>
    <recommendedName>
        <fullName evidence="2">[histone H3]-lysine(4) N-trimethyltransferase</fullName>
        <ecNumber evidence="2">2.1.1.354</ecNumber>
    </recommendedName>
</protein>
<evidence type="ECO:0000259" key="10">
    <source>
        <dbReference type="PROSITE" id="PS50280"/>
    </source>
</evidence>
<feature type="compositionally biased region" description="Basic and acidic residues" evidence="9">
    <location>
        <begin position="2016"/>
        <end position="2030"/>
    </location>
</feature>
<sequence length="2452" mass="270942">MKGDGAITDRWQLYAGDVAESRMGVAVERKDAEDRWLPRSTDVDARWSPPGVRGVEKPYDRLEDRSNYRKDNLQESRPGKRKHQNLRDISSDRSREHSYDRSRSRERSYDPNQEEWRTRNDVGRYNHFGGRNFSNFRGGRGKNTDLSSPLSSRWRTPGGEDDIDSGRGNVKYSREKQERRFLGQTHSRFSGHLNRENYSHQPIIEGKSHTRDAQVSHGMIEQRGTTTSATRSQANDLEENDHGERTNSKRSRVAYDELSDLSDGGSSKRTISVFSRLSWGQEPEDKLHSLPTKKSASEDAPSKELEISNGSEKRIQKVGGEVQTEACSKFVLETPQRGSGAVVDKFTVRDTSLKKQSKTFSKSTCLSSGGSSMLADLEVPNETTRENLGIEPGNDQAKSVIEVIKIVVNDDVINLEASDLPHRSGLDLNVLPKGYDPVHPSPNHIDEEAGSHRNEGAVDVAVSKLNGYHQNMFDETSLSEKSESHGNPSSRSRPAEVVPSLTIHQTRSNDDNASREHKLLIPDESLSSEVVPSLRNGDHLSGEPKMEFHSGAVVHPVPYSTSSSNNGDQLSGEQISHLKKGAPSFLPGNLPQWLYGNNSGGMSGPHPLVQLYDGLRSGFLPPDLPIYHVDNLSEPRVLKSVCEDGKFFGRSSSLEHKAFLPPGYPAEPPQLPGPMWPPVRQLNVANAWYPSTGVGHFPPGGLPVLPNSGISHGYTSHTEPSCSTMPYVPAQDTKSRGFPTPGFLPPCNHPLVAPHASTSGGLPWVVPLINTVIPDQMPRNSFDYRGGFPVEGRFMQNGNVAPLYYGQPPAVFPTAIGIPEPSSLPSEPNMRRFPPMPEHHESGLFTKDPIWRESRWKYEGLNGLEGPFTLDQLSQWFHSGQLYNSLKIHDSLLAIGPLVLENLVSMAHAGVLSRHLTSKPSQVHAGIQLDSGSQSVEANTNRSFPGKAVDRSVADERNPDLTPRTSWKATKDHKASEAVTTKTSTQEVLPSDPRQESTGMMTKRITPYSEVATVVSPRSITSKSNTVGCSTDLTDVKDKLLSSVKSEDFSIKRHKIMDKVKVVAGGHCNGVEAEFLKLKKVKSGRELAVPMKRHTSESLSGRDLAVPVKRHISEPKLNSLSISAAKSQSRMGGHVSQKRPNTGICGHTVVGNRVLVEKGTVQKGELTPDFDRKSDTVKEEVSVKKPGCNPQSVSHLLPDCSLASSKLEHIDDSRRTLLENETVREEKSAVGGELQKILKKQVKAWKKKTLSDSMDGLGERNRKWKVKTSDSSERVDIVEKPSSLSAVKSSDIVDRPSFRDRKLILRELVKRARFQNDVNRVQGFETLVGLVKSKDVEVEGLVDRDPESEDGSLCSPKKPGVSRIEAEDRKKIIFHSEAICPSDLSATYVRDEDYSLDQKGGSQRRHASLNKKLRPAKELEIAKEECLILRQSMSTEEASNFPEEMVAVTAKYMGSPHPLSSPERENRVVKKKSKLDKKLVANSGSKTLEELSDLPHKVVDAGMDRSLKVLEMSSSLTNKLQGGVNKVKRRKNGVLQKESQVGEDLPLSPYQEGENSIVPLMERDVMPADSVGKVFIRKKQLKGKKFVLGRESTSLDAPEDLRTGRPDSGVNGHFGGNQEKFQKLARKVVRASAKGKSIPAPEQHAKTPLGTPFLHQNGIDMDSSQNTQFINSPQSPTGTARIEDGKVRDTQRLSPIIESSNLEKSLDVQNNGTVKLKGQKRTKRDSSVSSAKKVRIEGHVTRNKNSVPQKGRLTVLNLPCALNEGGDVDVDEPEREEIFVEPESGRGVNIPTYCVRDKNYKLETMDRNVASEVCEGQTLSMKVGTPLSVSKQCGDPVSAEEVASGKCARWNHLSSSMVEHNDSHESLHGADPSAEEPMEEKKKFRVEKTADVTNPPCVERRQSPKIKFGDRFLIRKHELEGRVRVSDEDKILEKTPRFQNRAKIALLDIGTCIGQTSAFAKCAPRHSTSDRNAEAILTKDSSYAVQPTAKKKKNCGEHKQARMDKKSLHYNNRVESLNEKCSRASSRKSDTSAPDEANERLANGFEASGEERPSLGGPISGLFEALPKDYVHSRSTTPSAVRTHRSQGLGSGRSEGPSISLPETAVLEQAWSETSSQDTVPCATIKQKLNGCANFKDEVTDVLTVQVIPGSSQAMKVFVDERPNTSSFTRAKDDLVGSLEVQQDSNPLVSRGCARCSINGWEWRNGMGKKVRQEDGVRARGAPRLQKVAVLSGVTGQRPVTKSRRGIRRVKHTEIACGSTGSRTMAKMPFSTPSSARTNRAALRKLAIAAEGSDVLKLSQLKARKKRLKFQRSKIHEWGLIAVDPIDPEDFIIEYVGELIRTKISDLREHLYESRGIGSSYLFRIDDEFVVDATMRGGLARFINHSCDVSGIYELRSISSDDESCFSGVAVYSNPYEDLQMDYEENLVAVVLRDASKIIRKVFFWLPQSPSC</sequence>
<feature type="domain" description="GYF" evidence="11">
    <location>
        <begin position="853"/>
        <end position="896"/>
    </location>
</feature>
<feature type="region of interest" description="Disordered" evidence="9">
    <location>
        <begin position="931"/>
        <end position="998"/>
    </location>
</feature>
<dbReference type="GO" id="GO:0140999">
    <property type="term" value="F:histone H3K4 trimethyltransferase activity"/>
    <property type="evidence" value="ECO:0007669"/>
    <property type="project" value="UniProtKB-EC"/>
</dbReference>
<name>A0A176W9R6_MARPO</name>
<dbReference type="GO" id="GO:0032259">
    <property type="term" value="P:methylation"/>
    <property type="evidence" value="ECO:0007669"/>
    <property type="project" value="UniProtKB-KW"/>
</dbReference>
<feature type="region of interest" description="Disordered" evidence="9">
    <location>
        <begin position="208"/>
        <end position="267"/>
    </location>
</feature>
<dbReference type="EMBL" id="LVLJ01001380">
    <property type="protein sequence ID" value="OAE29888.1"/>
    <property type="molecule type" value="Genomic_DNA"/>
</dbReference>
<keyword evidence="3" id="KW-0489">Methyltransferase</keyword>
<evidence type="ECO:0000256" key="5">
    <source>
        <dbReference type="ARBA" id="ARBA00022691"/>
    </source>
</evidence>
<feature type="region of interest" description="Disordered" evidence="9">
    <location>
        <begin position="476"/>
        <end position="515"/>
    </location>
</feature>
<dbReference type="InterPro" id="IPR046341">
    <property type="entry name" value="SET_dom_sf"/>
</dbReference>
<dbReference type="InterPro" id="IPR044570">
    <property type="entry name" value="Set1-like"/>
</dbReference>
<organism evidence="12 13">
    <name type="scientific">Marchantia polymorpha subsp. ruderalis</name>
    <dbReference type="NCBI Taxonomy" id="1480154"/>
    <lineage>
        <taxon>Eukaryota</taxon>
        <taxon>Viridiplantae</taxon>
        <taxon>Streptophyta</taxon>
        <taxon>Embryophyta</taxon>
        <taxon>Marchantiophyta</taxon>
        <taxon>Marchantiopsida</taxon>
        <taxon>Marchantiidae</taxon>
        <taxon>Marchantiales</taxon>
        <taxon>Marchantiaceae</taxon>
        <taxon>Marchantia</taxon>
    </lineage>
</organism>
<feature type="region of interest" description="Disordered" evidence="9">
    <location>
        <begin position="281"/>
        <end position="311"/>
    </location>
</feature>
<evidence type="ECO:0000256" key="9">
    <source>
        <dbReference type="SAM" id="MobiDB-lite"/>
    </source>
</evidence>
<feature type="compositionally biased region" description="Polar residues" evidence="9">
    <location>
        <begin position="1662"/>
        <end position="1678"/>
    </location>
</feature>
<feature type="compositionally biased region" description="Polar residues" evidence="9">
    <location>
        <begin position="223"/>
        <end position="235"/>
    </location>
</feature>
<evidence type="ECO:0000256" key="1">
    <source>
        <dbReference type="ARBA" id="ARBA00004123"/>
    </source>
</evidence>
<evidence type="ECO:0000256" key="7">
    <source>
        <dbReference type="ARBA" id="ARBA00023242"/>
    </source>
</evidence>
<evidence type="ECO:0000256" key="2">
    <source>
        <dbReference type="ARBA" id="ARBA00012182"/>
    </source>
</evidence>
<dbReference type="PANTHER" id="PTHR45814:SF2">
    <property type="entry name" value="HISTONE-LYSINE N-METHYLTRANSFERASE SETD1"/>
    <property type="match status" value="1"/>
</dbReference>
<feature type="compositionally biased region" description="Basic and acidic residues" evidence="9">
    <location>
        <begin position="295"/>
        <end position="311"/>
    </location>
</feature>
<feature type="region of interest" description="Disordered" evidence="9">
    <location>
        <begin position="1596"/>
        <end position="1617"/>
    </location>
</feature>
<comment type="catalytic activity">
    <reaction evidence="8">
        <text>L-lysyl(4)-[histone H3] + 3 S-adenosyl-L-methionine = N(6),N(6),N(6)-trimethyl-L-lysyl(4)-[histone H3] + 3 S-adenosyl-L-homocysteine + 3 H(+)</text>
        <dbReference type="Rhea" id="RHEA:60260"/>
        <dbReference type="Rhea" id="RHEA-COMP:15537"/>
        <dbReference type="Rhea" id="RHEA-COMP:15547"/>
        <dbReference type="ChEBI" id="CHEBI:15378"/>
        <dbReference type="ChEBI" id="CHEBI:29969"/>
        <dbReference type="ChEBI" id="CHEBI:57856"/>
        <dbReference type="ChEBI" id="CHEBI:59789"/>
        <dbReference type="ChEBI" id="CHEBI:61961"/>
        <dbReference type="EC" id="2.1.1.354"/>
    </reaction>
</comment>
<keyword evidence="7" id="KW-0539">Nucleus</keyword>
<dbReference type="InterPro" id="IPR001214">
    <property type="entry name" value="SET_dom"/>
</dbReference>
<feature type="region of interest" description="Disordered" evidence="9">
    <location>
        <begin position="130"/>
        <end position="168"/>
    </location>
</feature>
<feature type="region of interest" description="Disordered" evidence="9">
    <location>
        <begin position="2071"/>
        <end position="2099"/>
    </location>
</feature>
<accession>A0A176W9R6</accession>
<evidence type="ECO:0000313" key="13">
    <source>
        <dbReference type="Proteomes" id="UP000077202"/>
    </source>
</evidence>
<feature type="compositionally biased region" description="Polar residues" evidence="9">
    <location>
        <begin position="978"/>
        <end position="988"/>
    </location>
</feature>
<dbReference type="Gene3D" id="3.30.1490.40">
    <property type="match status" value="1"/>
</dbReference>
<feature type="compositionally biased region" description="Polar residues" evidence="9">
    <location>
        <begin position="144"/>
        <end position="154"/>
    </location>
</feature>
<feature type="compositionally biased region" description="Basic and acidic residues" evidence="9">
    <location>
        <begin position="1994"/>
        <end position="2007"/>
    </location>
</feature>
<feature type="compositionally biased region" description="Basic and acidic residues" evidence="9">
    <location>
        <begin position="54"/>
        <end position="78"/>
    </location>
</feature>
<keyword evidence="6" id="KW-0156">Chromatin regulator</keyword>
<feature type="region of interest" description="Disordered" evidence="9">
    <location>
        <begin position="1708"/>
        <end position="1731"/>
    </location>
</feature>
<feature type="region of interest" description="Disordered" evidence="9">
    <location>
        <begin position="1655"/>
        <end position="1681"/>
    </location>
</feature>
<comment type="subcellular location">
    <subcellularLocation>
        <location evidence="1">Nucleus</location>
    </subcellularLocation>
</comment>
<feature type="compositionally biased region" description="Polar residues" evidence="9">
    <location>
        <begin position="931"/>
        <end position="943"/>
    </location>
</feature>
<dbReference type="GO" id="GO:0048188">
    <property type="term" value="C:Set1C/COMPASS complex"/>
    <property type="evidence" value="ECO:0007669"/>
    <property type="project" value="TreeGrafter"/>
</dbReference>
<dbReference type="Proteomes" id="UP000077202">
    <property type="component" value="Unassembled WGS sequence"/>
</dbReference>
<feature type="region of interest" description="Disordered" evidence="9">
    <location>
        <begin position="23"/>
        <end position="115"/>
    </location>
</feature>
<dbReference type="SMART" id="SM00317">
    <property type="entry name" value="SET"/>
    <property type="match status" value="1"/>
</dbReference>
<dbReference type="PROSITE" id="PS50280">
    <property type="entry name" value="SET"/>
    <property type="match status" value="1"/>
</dbReference>
<comment type="caution">
    <text evidence="12">The sequence shown here is derived from an EMBL/GenBank/DDBJ whole genome shotgun (WGS) entry which is preliminary data.</text>
</comment>
<dbReference type="InterPro" id="IPR035445">
    <property type="entry name" value="GYF-like_dom_sf"/>
</dbReference>
<dbReference type="Pfam" id="PF00856">
    <property type="entry name" value="SET"/>
    <property type="match status" value="1"/>
</dbReference>
<reference evidence="12" key="1">
    <citation type="submission" date="2016-03" db="EMBL/GenBank/DDBJ databases">
        <title>Mechanisms controlling the formation of the plant cell surface in tip-growing cells are functionally conserved among land plants.</title>
        <authorList>
            <person name="Honkanen S."/>
            <person name="Jones V.A."/>
            <person name="Morieri G."/>
            <person name="Champion C."/>
            <person name="Hetherington A.J."/>
            <person name="Kelly S."/>
            <person name="Saint-Marcoux D."/>
            <person name="Proust H."/>
            <person name="Prescott H."/>
            <person name="Dolan L."/>
        </authorList>
    </citation>
    <scope>NUCLEOTIDE SEQUENCE [LARGE SCALE GENOMIC DNA]</scope>
    <source>
        <tissue evidence="12">Whole gametophyte</tissue>
    </source>
</reference>
<feature type="compositionally biased region" description="Basic and acidic residues" evidence="9">
    <location>
        <begin position="948"/>
        <end position="959"/>
    </location>
</feature>
<evidence type="ECO:0000256" key="3">
    <source>
        <dbReference type="ARBA" id="ARBA00022603"/>
    </source>
</evidence>